<dbReference type="InterPro" id="IPR059004">
    <property type="entry name" value="MYO15"/>
</dbReference>
<feature type="region of interest" description="Disordered" evidence="13">
    <location>
        <begin position="1624"/>
        <end position="1666"/>
    </location>
</feature>
<feature type="domain" description="MyTH4" evidence="16">
    <location>
        <begin position="2056"/>
        <end position="2211"/>
    </location>
</feature>
<evidence type="ECO:0000256" key="13">
    <source>
        <dbReference type="SAM" id="MobiDB-lite"/>
    </source>
</evidence>
<evidence type="ECO:0000256" key="3">
    <source>
        <dbReference type="ARBA" id="ARBA00022443"/>
    </source>
</evidence>
<feature type="region of interest" description="Disordered" evidence="13">
    <location>
        <begin position="1318"/>
        <end position="1341"/>
    </location>
</feature>
<feature type="domain" description="FERM" evidence="15">
    <location>
        <begin position="2216"/>
        <end position="2522"/>
    </location>
</feature>
<dbReference type="GO" id="GO:0005524">
    <property type="term" value="F:ATP binding"/>
    <property type="evidence" value="ECO:0007669"/>
    <property type="project" value="UniProtKB-UniRule"/>
</dbReference>
<feature type="region of interest" description="Disordered" evidence="13">
    <location>
        <begin position="1496"/>
        <end position="1515"/>
    </location>
</feature>
<dbReference type="SUPFAM" id="SSF52540">
    <property type="entry name" value="P-loop containing nucleoside triphosphate hydrolases"/>
    <property type="match status" value="1"/>
</dbReference>
<dbReference type="SUPFAM" id="SSF47031">
    <property type="entry name" value="Second domain of FERM"/>
    <property type="match status" value="1"/>
</dbReference>
<feature type="domain" description="Myosin motor" evidence="17">
    <location>
        <begin position="92"/>
        <end position="706"/>
    </location>
</feature>
<keyword evidence="6 12" id="KW-0547">Nucleotide-binding</keyword>
<comment type="subcellular location">
    <subcellularLocation>
        <location evidence="1">Cytoplasm</location>
    </subcellularLocation>
</comment>
<dbReference type="PRINTS" id="PR00193">
    <property type="entry name" value="MYOSINHEAVY"/>
</dbReference>
<dbReference type="InterPro" id="IPR011993">
    <property type="entry name" value="PH-like_dom_sf"/>
</dbReference>
<evidence type="ECO:0000256" key="5">
    <source>
        <dbReference type="ARBA" id="ARBA00022737"/>
    </source>
</evidence>
<feature type="region of interest" description="Disordered" evidence="13">
    <location>
        <begin position="1166"/>
        <end position="1186"/>
    </location>
</feature>
<dbReference type="CDD" id="cd14473">
    <property type="entry name" value="FERM_B-lobe"/>
    <property type="match status" value="1"/>
</dbReference>
<dbReference type="PROSITE" id="PS50002">
    <property type="entry name" value="SH3"/>
    <property type="match status" value="1"/>
</dbReference>
<dbReference type="SMART" id="SM00242">
    <property type="entry name" value="MYSc"/>
    <property type="match status" value="1"/>
</dbReference>
<evidence type="ECO:0000256" key="9">
    <source>
        <dbReference type="ARBA" id="ARBA00023175"/>
    </source>
</evidence>
<dbReference type="InterPro" id="IPR051567">
    <property type="entry name" value="Unconventional_Myosin_ATPase"/>
</dbReference>
<dbReference type="Pfam" id="PF00063">
    <property type="entry name" value="Myosin_head"/>
    <property type="match status" value="2"/>
</dbReference>
<feature type="compositionally biased region" description="Basic and acidic residues" evidence="13">
    <location>
        <begin position="1652"/>
        <end position="1666"/>
    </location>
</feature>
<dbReference type="SUPFAM" id="SSF50044">
    <property type="entry name" value="SH3-domain"/>
    <property type="match status" value="1"/>
</dbReference>
<feature type="region of interest" description="Disordered" evidence="13">
    <location>
        <begin position="1126"/>
        <end position="1149"/>
    </location>
</feature>
<evidence type="ECO:0000259" key="14">
    <source>
        <dbReference type="PROSITE" id="PS50002"/>
    </source>
</evidence>
<evidence type="ECO:0000256" key="6">
    <source>
        <dbReference type="ARBA" id="ARBA00022741"/>
    </source>
</evidence>
<dbReference type="SMART" id="SM00139">
    <property type="entry name" value="MyTH4"/>
    <property type="match status" value="2"/>
</dbReference>
<dbReference type="InterPro" id="IPR036961">
    <property type="entry name" value="Kinesin_motor_dom_sf"/>
</dbReference>
<feature type="region of interest" description="Actin-binding" evidence="12">
    <location>
        <begin position="640"/>
        <end position="662"/>
    </location>
</feature>
<dbReference type="SMART" id="SM00295">
    <property type="entry name" value="B41"/>
    <property type="match status" value="1"/>
</dbReference>
<keyword evidence="3 11" id="KW-0728">SH3 domain</keyword>
<evidence type="ECO:0000256" key="11">
    <source>
        <dbReference type="PROSITE-ProRule" id="PRU00192"/>
    </source>
</evidence>
<evidence type="ECO:0000259" key="17">
    <source>
        <dbReference type="PROSITE" id="PS51456"/>
    </source>
</evidence>
<dbReference type="Gene3D" id="3.40.850.10">
    <property type="entry name" value="Kinesin motor domain"/>
    <property type="match status" value="2"/>
</dbReference>
<dbReference type="GO" id="GO:0003774">
    <property type="term" value="F:cytoskeletal motor activity"/>
    <property type="evidence" value="ECO:0007669"/>
    <property type="project" value="UniProtKB-UniRule"/>
</dbReference>
<evidence type="ECO:0000313" key="19">
    <source>
        <dbReference type="Proteomes" id="UP000225706"/>
    </source>
</evidence>
<sequence>MIRKKRVSFRDDLVESIPNSFRPGLETNREVLAFHGIVEGSLVWFDGNVGYLLPGKLLSFVGQDVKVQHQEDGQVHTVRGNAVIPRQELDPHGVDDMIKMDDLHVGSILYNIRKRYRQDQIYTYIGSILVAVNPYMPYDVYGPDTIQKYHGAPTNALPPHIFAIGNAAHETMLRTERKQAVVISGESGAGKTESTRLLVEFLAAVNQTNGSLVTKQIVEATPLLESFGNAKTVMNDNSSRFGKYLEIFYNSEGKIAGGRVSEYLLERSRIVGQAIGERNYHIFYEVLCGLPEQQKQKLSLTSAADFFYLNQGNASVIPNRKEESHFQHVVEAMDILGISENEREAIFEVLAIILHLGNVDFGNTEAGGQEAAVIMGQNEAAIVSQLLGLGTQDLIVCLTHKETTSHTMQAAGNSKVKSPSSPDEALDARDALAKEIYTHLFDWLISKDFEKNSFEQLCINFANETLQFFFNQFVFRMEQDEYASEHIRWTDIPFFDNQPRLDLLAKPPYGLIHILADATGFPKADDLSFLEKCHYHHGQNKFYEKPKTPKPEFAVCHYAGTVSYQVTGYLEKNRDGLKPDLEDLISSCQNKFIQELFPDLQSEEFSIKGLKLPSQPKNSLRMPLGQKKKPTVCGKFNDSLIRLVVAMKSCNPFFVRCIKPNSTKAPGKFEIPLVVEQLRYCGIVETDKIRKAGYPIRYGYADFIKRNKYLKARKGFILLQAIYRMQRHRRVFLKLQNERRQKEKARDKQNVLRPALPTQHAPPDSSAPPASVAPQAVDTVDAKHVPELVEIEKQIATDVTHLEIPADLALVFASIQGWTLTHGSSVHESRGDIIKHDYASSKLPENINDFPFSKFAQENFQSEHQWRMVRSPLRTSLLPVKYSDSVMAIGLFQLVMRFMDDNSITDAKEFTVGNYLVQMGIFKPELREEMYISDQAFNGYKSYCQHKLLCWDMNGSPVARSHPPSALEWQAAKMRVNMAAECHFPDGERRTTEVESCTTGEDVAKSILEDRGIEDAKGWTVDLETGNWHCTLAGKDYILDLVSELEYPPAFPLSRSSSLLTVKPGCNIPPGQLETLSNLHMPQARGRSVAEIAHKFTTVEQQPPSEPVHTQREDALSAATSARIASANYHGPVTKRDQKDKKKRDSGVSMAEVMAKAKKMREARERVLSTGSSGSAAKDTSEDPFESAMQARVVQLNRRKVEVQQAPRQEEDSELMKEMKRKAKRASRAFVETEKGPHLSPDDNVFVLDVNEVRSMRDNVSISSREGGDNDSVHSLETGVRLESPKQVKDFVDSLFDPVLSEGVEGLSNEMALQGALKGGGGVNQPNNTATANGGASTGSTAAAVNGQAHIQGNGFGGHPAVHAPGNGYPGVMQSNGFPGMMGMPSMYYGMPQANGPLSIPQANGSLAMPQPNVPLMGVPQASGGPLLGGPLFQPNMETAMLAAQQQVLIERLIAQQALLQQQQTVASQKQQEQLLMLAKQQQSQLEQMQSILAASNQQEQTVDGPAPPSVVTATNGHSARYTAATTADVPLPPPEFSDIGNLPPPPLYPPLSPQVPVPARTSSLPPPPPSTREERSSSSEEFPAPPPAITGSTVENIDTPERPGLTRRSTDKVALAIAALEGKSGGEELRSPGPTSPLRHGESFSFASESSPRRDSAAKERPDLNKRASSSLNFVVLSDKNNVTTLHPRCTGPYLSYSHVKWKFNIRKEVFTADEKMDNNLKQRLIFLQILRDSYSNCCCKMSHEDCKRMQLLLQKYGITPERPHSSVPVEDIIIEAARQLPLYFSRFFVVKGQNELPDVHYLAVSEHGVKLVKREKITDELEVMRSIPYTELVKLKVLKDKLTLTLTKEVKVVVHTERAAEAKQIIDTYLRHLEKEVQYVRALYDHVSPEPALLNFKKGDVIKIVRKDDLEEGWVYGVFNNQSGYFPADFVTHIQEDPQAVPSARPATMVKAASMGSLLNLDPEAPIPGEMRPRTGSVKSTKSDKSEYNSDKHSMMEFAMQYFRHGREALVRAEDGTIRGTVKVRGTLGKSSKANHKKDKEEWSWSGLAELVKYSRAPIQASLIRRESPQLNKLAVETFQTIMKFMGDLPLSKHQKETELVFNLLKTCREIPALRDEVYCQLIKQVTSNKSPKPESASRGWRLMIIITAYIECSDIFKPFLVTFLQSTASDPKREFHGAAATCEMNLMKTFKYGGRKTPPSKEELNQLVQGRQTKRQVFVIPGGTRMLKVQTSSTGFDVIKEMCVDMDLASEIYYKEYGLFTFIEGQNLMVPIQTKDYIMDVVSSMEREGIAYSLLFRRVLWLQGLRLDNELLVSVIYHQVLPDYMAGYLLGTHGRSFGDAQFQNLIAELGALQYRARDKSILHSNHSEVQTLIPRGMLERLRPQQWVILIQDHFRSCHKMTPHQARRKFLETVTRWPYFGSTFFEVKKCSNPAVSGDCIVAVNRTGVHFLSQTSMQTLLSEPFVSIISTRLLISDKKRQFLDLKIGNTMMQKVTRMETTQAKEISNLIYKYVAVHSSAKQEG</sequence>
<gene>
    <name evidence="18" type="primary">MYO15A</name>
    <name evidence="18" type="ORF">AWC38_SpisGene15911</name>
</gene>
<dbReference type="Gene3D" id="2.30.30.40">
    <property type="entry name" value="SH3 Domains"/>
    <property type="match status" value="1"/>
</dbReference>
<evidence type="ECO:0000256" key="8">
    <source>
        <dbReference type="ARBA" id="ARBA00023123"/>
    </source>
</evidence>
<reference evidence="19" key="1">
    <citation type="journal article" date="2017" name="bioRxiv">
        <title>Comparative analysis of the genomes of Stylophora pistillata and Acropora digitifera provides evidence for extensive differences between species of corals.</title>
        <authorList>
            <person name="Voolstra C.R."/>
            <person name="Li Y."/>
            <person name="Liew Y.J."/>
            <person name="Baumgarten S."/>
            <person name="Zoccola D."/>
            <person name="Flot J.-F."/>
            <person name="Tambutte S."/>
            <person name="Allemand D."/>
            <person name="Aranda M."/>
        </authorList>
    </citation>
    <scope>NUCLEOTIDE SEQUENCE [LARGE SCALE GENOMIC DNA]</scope>
</reference>
<evidence type="ECO:0000256" key="1">
    <source>
        <dbReference type="ARBA" id="ARBA00004496"/>
    </source>
</evidence>
<dbReference type="STRING" id="50429.A0A2B4RR80"/>
<feature type="domain" description="MyTH4" evidence="16">
    <location>
        <begin position="868"/>
        <end position="1014"/>
    </location>
</feature>
<dbReference type="Gene3D" id="1.25.40.530">
    <property type="entry name" value="MyTH4 domain"/>
    <property type="match status" value="2"/>
</dbReference>
<feature type="compositionally biased region" description="Pro residues" evidence="13">
    <location>
        <begin position="1543"/>
        <end position="1557"/>
    </location>
</feature>
<feature type="compositionally biased region" description="Basic and acidic residues" evidence="13">
    <location>
        <begin position="1134"/>
        <end position="1146"/>
    </location>
</feature>
<dbReference type="Gene3D" id="1.20.58.530">
    <property type="match status" value="1"/>
</dbReference>
<dbReference type="GO" id="GO:0016459">
    <property type="term" value="C:myosin complex"/>
    <property type="evidence" value="ECO:0007669"/>
    <property type="project" value="UniProtKB-KW"/>
</dbReference>
<dbReference type="Pfam" id="PF00784">
    <property type="entry name" value="MyTH4"/>
    <property type="match status" value="1"/>
</dbReference>
<evidence type="ECO:0000256" key="4">
    <source>
        <dbReference type="ARBA" id="ARBA00022490"/>
    </source>
</evidence>
<dbReference type="InterPro" id="IPR027417">
    <property type="entry name" value="P-loop_NTPase"/>
</dbReference>
<evidence type="ECO:0000256" key="10">
    <source>
        <dbReference type="ARBA" id="ARBA00023203"/>
    </source>
</evidence>
<accession>A0A2B4RR80</accession>
<dbReference type="InterPro" id="IPR019749">
    <property type="entry name" value="Band_41_domain"/>
</dbReference>
<protein>
    <submittedName>
        <fullName evidence="18">Unconventional myosin-XV</fullName>
    </submittedName>
</protein>
<proteinExistence type="inferred from homology"/>
<feature type="compositionally biased region" description="Low complexity" evidence="13">
    <location>
        <begin position="761"/>
        <end position="775"/>
    </location>
</feature>
<feature type="binding site" evidence="12">
    <location>
        <begin position="185"/>
        <end position="192"/>
    </location>
    <ligand>
        <name>ATP</name>
        <dbReference type="ChEBI" id="CHEBI:30616"/>
    </ligand>
</feature>
<dbReference type="PROSITE" id="PS50057">
    <property type="entry name" value="FERM_3"/>
    <property type="match status" value="1"/>
</dbReference>
<evidence type="ECO:0000259" key="15">
    <source>
        <dbReference type="PROSITE" id="PS50057"/>
    </source>
</evidence>
<dbReference type="Pfam" id="PF26570">
    <property type="entry name" value="MYO15"/>
    <property type="match status" value="1"/>
</dbReference>
<dbReference type="InterPro" id="IPR036028">
    <property type="entry name" value="SH3-like_dom_sf"/>
</dbReference>
<dbReference type="InterPro" id="IPR001609">
    <property type="entry name" value="Myosin_head_motor_dom-like"/>
</dbReference>
<keyword evidence="7 12" id="KW-0067">ATP-binding</keyword>
<feature type="region of interest" description="Disordered" evidence="13">
    <location>
        <begin position="1528"/>
        <end position="1612"/>
    </location>
</feature>
<dbReference type="InterPro" id="IPR001452">
    <property type="entry name" value="SH3_domain"/>
</dbReference>
<dbReference type="GO" id="GO:0003779">
    <property type="term" value="F:actin binding"/>
    <property type="evidence" value="ECO:0007669"/>
    <property type="project" value="UniProtKB-KW"/>
</dbReference>
<feature type="region of interest" description="Disordered" evidence="13">
    <location>
        <begin position="1201"/>
        <end position="1220"/>
    </location>
</feature>
<keyword evidence="4" id="KW-0963">Cytoplasm</keyword>
<evidence type="ECO:0000313" key="18">
    <source>
        <dbReference type="EMBL" id="PFX19676.1"/>
    </source>
</evidence>
<dbReference type="InterPro" id="IPR035963">
    <property type="entry name" value="FERM_2"/>
</dbReference>
<dbReference type="PROSITE" id="PS51456">
    <property type="entry name" value="MYOSIN_MOTOR"/>
    <property type="match status" value="1"/>
</dbReference>
<evidence type="ECO:0000256" key="7">
    <source>
        <dbReference type="ARBA" id="ARBA00022840"/>
    </source>
</evidence>
<keyword evidence="10 12" id="KW-0009">Actin-binding</keyword>
<dbReference type="SMART" id="SM00326">
    <property type="entry name" value="SH3"/>
    <property type="match status" value="1"/>
</dbReference>
<dbReference type="Gene3D" id="1.20.120.720">
    <property type="entry name" value="Myosin VI head, motor domain, U50 subdomain"/>
    <property type="match status" value="2"/>
</dbReference>
<dbReference type="InterPro" id="IPR000299">
    <property type="entry name" value="FERM_domain"/>
</dbReference>
<dbReference type="PROSITE" id="PS51016">
    <property type="entry name" value="MYTH4"/>
    <property type="match status" value="2"/>
</dbReference>
<feature type="domain" description="SH3" evidence="14">
    <location>
        <begin position="1877"/>
        <end position="1938"/>
    </location>
</feature>
<feature type="compositionally biased region" description="Basic and acidic residues" evidence="13">
    <location>
        <begin position="738"/>
        <end position="750"/>
    </location>
</feature>
<dbReference type="PANTHER" id="PTHR22692">
    <property type="entry name" value="MYOSIN VII, XV"/>
    <property type="match status" value="1"/>
</dbReference>
<dbReference type="Pfam" id="PF00373">
    <property type="entry name" value="FERM_M"/>
    <property type="match status" value="1"/>
</dbReference>
<dbReference type="FunFam" id="1.10.10.820:FF:000001">
    <property type="entry name" value="Myosin heavy chain"/>
    <property type="match status" value="1"/>
</dbReference>
<feature type="region of interest" description="Disordered" evidence="13">
    <location>
        <begin position="738"/>
        <end position="775"/>
    </location>
</feature>
<dbReference type="Proteomes" id="UP000225706">
    <property type="component" value="Unassembled WGS sequence"/>
</dbReference>
<evidence type="ECO:0000259" key="16">
    <source>
        <dbReference type="PROSITE" id="PS51016"/>
    </source>
</evidence>
<dbReference type="OrthoDB" id="8182952at2759"/>
<dbReference type="SUPFAM" id="SSF50729">
    <property type="entry name" value="PH domain-like"/>
    <property type="match status" value="1"/>
</dbReference>
<keyword evidence="8 12" id="KW-0518">Myosin</keyword>
<dbReference type="EMBL" id="LSMT01000349">
    <property type="protein sequence ID" value="PFX19676.1"/>
    <property type="molecule type" value="Genomic_DNA"/>
</dbReference>
<comment type="caution">
    <text evidence="18">The sequence shown here is derived from an EMBL/GenBank/DDBJ whole genome shotgun (WGS) entry which is preliminary data.</text>
</comment>
<keyword evidence="9 12" id="KW-0505">Motor protein</keyword>
<feature type="region of interest" description="Disordered" evidence="13">
    <location>
        <begin position="1965"/>
        <end position="1991"/>
    </location>
</feature>
<feature type="compositionally biased region" description="Low complexity" evidence="13">
    <location>
        <begin position="1327"/>
        <end position="1341"/>
    </location>
</feature>
<evidence type="ECO:0000256" key="2">
    <source>
        <dbReference type="ARBA" id="ARBA00008314"/>
    </source>
</evidence>
<dbReference type="InterPro" id="IPR019748">
    <property type="entry name" value="FERM_central"/>
</dbReference>
<dbReference type="Gene3D" id="2.30.29.30">
    <property type="entry name" value="Pleckstrin-homology domain (PH domain)/Phosphotyrosine-binding domain (PTB)"/>
    <property type="match status" value="2"/>
</dbReference>
<dbReference type="PANTHER" id="PTHR22692:SF26">
    <property type="entry name" value="SH3 DOMAIN-CONTAINING PROTEIN"/>
    <property type="match status" value="1"/>
</dbReference>
<feature type="compositionally biased region" description="Basic and acidic residues" evidence="13">
    <location>
        <begin position="1208"/>
        <end position="1218"/>
    </location>
</feature>
<organism evidence="18 19">
    <name type="scientific">Stylophora pistillata</name>
    <name type="common">Smooth cauliflower coral</name>
    <dbReference type="NCBI Taxonomy" id="50429"/>
    <lineage>
        <taxon>Eukaryota</taxon>
        <taxon>Metazoa</taxon>
        <taxon>Cnidaria</taxon>
        <taxon>Anthozoa</taxon>
        <taxon>Hexacorallia</taxon>
        <taxon>Scleractinia</taxon>
        <taxon>Astrocoeniina</taxon>
        <taxon>Pocilloporidae</taxon>
        <taxon>Stylophora</taxon>
    </lineage>
</organism>
<comment type="similarity">
    <text evidence="2 12">Belongs to the TRAFAC class myosin-kinesin ATPase superfamily. Myosin family.</text>
</comment>
<dbReference type="GO" id="GO:0005737">
    <property type="term" value="C:cytoplasm"/>
    <property type="evidence" value="ECO:0007669"/>
    <property type="project" value="UniProtKB-SubCell"/>
</dbReference>
<keyword evidence="19" id="KW-1185">Reference proteome</keyword>
<dbReference type="Gene3D" id="3.10.20.90">
    <property type="entry name" value="Phosphatidylinositol 3-kinase Catalytic Subunit, Chain A, domain 1"/>
    <property type="match status" value="1"/>
</dbReference>
<dbReference type="Pfam" id="PF07653">
    <property type="entry name" value="SH3_2"/>
    <property type="match status" value="1"/>
</dbReference>
<dbReference type="InterPro" id="IPR038185">
    <property type="entry name" value="MyTH4_dom_sf"/>
</dbReference>
<evidence type="ECO:0000256" key="12">
    <source>
        <dbReference type="PROSITE-ProRule" id="PRU00782"/>
    </source>
</evidence>
<name>A0A2B4RR80_STYPI</name>
<dbReference type="Gene3D" id="1.10.10.820">
    <property type="match status" value="1"/>
</dbReference>
<keyword evidence="5" id="KW-0677">Repeat</keyword>
<dbReference type="InterPro" id="IPR000857">
    <property type="entry name" value="MyTH4_dom"/>
</dbReference>